<name>A0ABV0SF06_9TELE</name>
<evidence type="ECO:0000313" key="1">
    <source>
        <dbReference type="EMBL" id="MEQ2218741.1"/>
    </source>
</evidence>
<gene>
    <name evidence="1" type="ORF">XENOCAPTIV_007554</name>
</gene>
<sequence>MSSSLHHKTSVKINLIEGPNAARGGICEQLAMEQHDAPNQVQAQEHRHRKKDVHISICHRCCVAEGQPCSPGENILAWDWMDSTDEELQHNEENPLKGHGYPPVICPVVYHEKLRKKGN</sequence>
<reference evidence="1 2" key="1">
    <citation type="submission" date="2021-06" db="EMBL/GenBank/DDBJ databases">
        <authorList>
            <person name="Palmer J.M."/>
        </authorList>
    </citation>
    <scope>NUCLEOTIDE SEQUENCE [LARGE SCALE GENOMIC DNA]</scope>
    <source>
        <strain evidence="1 2">XC_2019</strain>
        <tissue evidence="1">Muscle</tissue>
    </source>
</reference>
<protein>
    <submittedName>
        <fullName evidence="1">Uncharacterized protein</fullName>
    </submittedName>
</protein>
<keyword evidence="2" id="KW-1185">Reference proteome</keyword>
<dbReference type="EMBL" id="JAHRIN010077484">
    <property type="protein sequence ID" value="MEQ2218741.1"/>
    <property type="molecule type" value="Genomic_DNA"/>
</dbReference>
<comment type="caution">
    <text evidence="1">The sequence shown here is derived from an EMBL/GenBank/DDBJ whole genome shotgun (WGS) entry which is preliminary data.</text>
</comment>
<organism evidence="1 2">
    <name type="scientific">Xenoophorus captivus</name>
    <dbReference type="NCBI Taxonomy" id="1517983"/>
    <lineage>
        <taxon>Eukaryota</taxon>
        <taxon>Metazoa</taxon>
        <taxon>Chordata</taxon>
        <taxon>Craniata</taxon>
        <taxon>Vertebrata</taxon>
        <taxon>Euteleostomi</taxon>
        <taxon>Actinopterygii</taxon>
        <taxon>Neopterygii</taxon>
        <taxon>Teleostei</taxon>
        <taxon>Neoteleostei</taxon>
        <taxon>Acanthomorphata</taxon>
        <taxon>Ovalentaria</taxon>
        <taxon>Atherinomorphae</taxon>
        <taxon>Cyprinodontiformes</taxon>
        <taxon>Goodeidae</taxon>
        <taxon>Xenoophorus</taxon>
    </lineage>
</organism>
<accession>A0ABV0SF06</accession>
<proteinExistence type="predicted"/>
<evidence type="ECO:0000313" key="2">
    <source>
        <dbReference type="Proteomes" id="UP001434883"/>
    </source>
</evidence>
<dbReference type="Proteomes" id="UP001434883">
    <property type="component" value="Unassembled WGS sequence"/>
</dbReference>